<dbReference type="SUPFAM" id="SSF109854">
    <property type="entry name" value="DinB/YfiT-like putative metalloenzymes"/>
    <property type="match status" value="1"/>
</dbReference>
<comment type="caution">
    <text evidence="1">The sequence shown here is derived from an EMBL/GenBank/DDBJ whole genome shotgun (WGS) entry which is preliminary data.</text>
</comment>
<organism evidence="1 2">
    <name type="scientific">Demequina litorisediminis</name>
    <dbReference type="NCBI Taxonomy" id="1849022"/>
    <lineage>
        <taxon>Bacteria</taxon>
        <taxon>Bacillati</taxon>
        <taxon>Actinomycetota</taxon>
        <taxon>Actinomycetes</taxon>
        <taxon>Micrococcales</taxon>
        <taxon>Demequinaceae</taxon>
        <taxon>Demequina</taxon>
    </lineage>
</organism>
<dbReference type="EMBL" id="BSUN01000001">
    <property type="protein sequence ID" value="GMA34443.1"/>
    <property type="molecule type" value="Genomic_DNA"/>
</dbReference>
<dbReference type="Proteomes" id="UP001157125">
    <property type="component" value="Unassembled WGS sequence"/>
</dbReference>
<sequence>MVSSVVPAPHLSRRAARPYDEEAWPPPRSTSLISQGDARLDALLVHADAGRDRILGDAYLGRRTADVLTHLHAWHLLFFDWMDAEFAREEPDFPAPGYTWRDLTALNDALYMAHRHWTYPQARDLLIESHARMCALLRRLDDDRLFDTEARPWLGRESLAEVAHECLGNHYAWGEVVLAKAEAE</sequence>
<dbReference type="PANTHER" id="PTHR40658">
    <property type="match status" value="1"/>
</dbReference>
<evidence type="ECO:0000313" key="2">
    <source>
        <dbReference type="Proteomes" id="UP001157125"/>
    </source>
</evidence>
<dbReference type="Pfam" id="PF08020">
    <property type="entry name" value="DUF1706"/>
    <property type="match status" value="1"/>
</dbReference>
<gene>
    <name evidence="1" type="ORF">GCM10025876_06470</name>
</gene>
<protein>
    <recommendedName>
        <fullName evidence="3">DinB superfamily protein</fullName>
    </recommendedName>
</protein>
<proteinExistence type="predicted"/>
<dbReference type="Gene3D" id="1.20.120.450">
    <property type="entry name" value="dinb family like domain"/>
    <property type="match status" value="1"/>
</dbReference>
<dbReference type="InterPro" id="IPR034660">
    <property type="entry name" value="DinB/YfiT-like"/>
</dbReference>
<dbReference type="RefSeq" id="WP_284327403.1">
    <property type="nucleotide sequence ID" value="NZ_BSUN01000001.1"/>
</dbReference>
<evidence type="ECO:0008006" key="3">
    <source>
        <dbReference type="Google" id="ProtNLM"/>
    </source>
</evidence>
<accession>A0ABQ6ICJ6</accession>
<dbReference type="PANTHER" id="PTHR40658:SF4">
    <property type="entry name" value="HYPOTHETICAL CYTOSOLIC PROTEIN"/>
    <property type="match status" value="1"/>
</dbReference>
<name>A0ABQ6ICJ6_9MICO</name>
<reference evidence="2" key="1">
    <citation type="journal article" date="2019" name="Int. J. Syst. Evol. Microbiol.">
        <title>The Global Catalogue of Microorganisms (GCM) 10K type strain sequencing project: providing services to taxonomists for standard genome sequencing and annotation.</title>
        <authorList>
            <consortium name="The Broad Institute Genomics Platform"/>
            <consortium name="The Broad Institute Genome Sequencing Center for Infectious Disease"/>
            <person name="Wu L."/>
            <person name="Ma J."/>
        </authorList>
    </citation>
    <scope>NUCLEOTIDE SEQUENCE [LARGE SCALE GENOMIC DNA]</scope>
    <source>
        <strain evidence="2">NBRC 112299</strain>
    </source>
</reference>
<dbReference type="InterPro" id="IPR012550">
    <property type="entry name" value="DUF1706"/>
</dbReference>
<evidence type="ECO:0000313" key="1">
    <source>
        <dbReference type="EMBL" id="GMA34443.1"/>
    </source>
</evidence>
<keyword evidence="2" id="KW-1185">Reference proteome</keyword>